<dbReference type="InterPro" id="IPR036520">
    <property type="entry name" value="UPF0759_sf"/>
</dbReference>
<gene>
    <name evidence="1" type="ORF">LMG28614_06857</name>
</gene>
<dbReference type="AlphaFoldDB" id="A0A6S7BPR3"/>
<sequence>MHFQFARWVTSAPKDVEHVARCANVMAGYTMAVEFRNKSWFEEKHAAYTLAFERERGLVSVVVDEPQGSGNSISSA</sequence>
<dbReference type="Pfam" id="PF01904">
    <property type="entry name" value="DUF72"/>
    <property type="match status" value="1"/>
</dbReference>
<proteinExistence type="predicted"/>
<keyword evidence="2" id="KW-1185">Reference proteome</keyword>
<accession>A0A6S7BPR3</accession>
<protein>
    <submittedName>
        <fullName evidence="1">Uncharacterized protein</fullName>
    </submittedName>
</protein>
<organism evidence="1 2">
    <name type="scientific">Paraburkholderia ultramafica</name>
    <dbReference type="NCBI Taxonomy" id="1544867"/>
    <lineage>
        <taxon>Bacteria</taxon>
        <taxon>Pseudomonadati</taxon>
        <taxon>Pseudomonadota</taxon>
        <taxon>Betaproteobacteria</taxon>
        <taxon>Burkholderiales</taxon>
        <taxon>Burkholderiaceae</taxon>
        <taxon>Paraburkholderia</taxon>
    </lineage>
</organism>
<evidence type="ECO:0000313" key="1">
    <source>
        <dbReference type="EMBL" id="CAB3808669.1"/>
    </source>
</evidence>
<name>A0A6S7BPR3_9BURK</name>
<dbReference type="SUPFAM" id="SSF117396">
    <property type="entry name" value="TM1631-like"/>
    <property type="match status" value="1"/>
</dbReference>
<evidence type="ECO:0000313" key="2">
    <source>
        <dbReference type="Proteomes" id="UP000494365"/>
    </source>
</evidence>
<dbReference type="Gene3D" id="3.20.20.410">
    <property type="entry name" value="Protein of unknown function UPF0759"/>
    <property type="match status" value="1"/>
</dbReference>
<dbReference type="Proteomes" id="UP000494365">
    <property type="component" value="Unassembled WGS sequence"/>
</dbReference>
<dbReference type="EMBL" id="CADIKK010000061">
    <property type="protein sequence ID" value="CAB3808669.1"/>
    <property type="molecule type" value="Genomic_DNA"/>
</dbReference>
<reference evidence="1 2" key="1">
    <citation type="submission" date="2020-04" db="EMBL/GenBank/DDBJ databases">
        <authorList>
            <person name="De Canck E."/>
        </authorList>
    </citation>
    <scope>NUCLEOTIDE SEQUENCE [LARGE SCALE GENOMIC DNA]</scope>
    <source>
        <strain evidence="1 2">LMG 28614</strain>
    </source>
</reference>
<dbReference type="InterPro" id="IPR002763">
    <property type="entry name" value="DUF72"/>
</dbReference>